<dbReference type="InterPro" id="IPR050563">
    <property type="entry name" value="4-hydroxybenzoyl-CoA_TE"/>
</dbReference>
<accession>A0A3B0VPV9</accession>
<dbReference type="Gene3D" id="3.10.129.10">
    <property type="entry name" value="Hotdog Thioesterase"/>
    <property type="match status" value="1"/>
</dbReference>
<gene>
    <name evidence="3" type="ORF">MNBD_GAMMA03-1957</name>
</gene>
<evidence type="ECO:0008006" key="4">
    <source>
        <dbReference type="Google" id="ProtNLM"/>
    </source>
</evidence>
<dbReference type="CDD" id="cd00586">
    <property type="entry name" value="4HBT"/>
    <property type="match status" value="1"/>
</dbReference>
<dbReference type="PANTHER" id="PTHR31793">
    <property type="entry name" value="4-HYDROXYBENZOYL-COA THIOESTERASE FAMILY MEMBER"/>
    <property type="match status" value="1"/>
</dbReference>
<name>A0A3B0VPV9_9ZZZZ</name>
<evidence type="ECO:0000313" key="3">
    <source>
        <dbReference type="EMBL" id="VAW45555.1"/>
    </source>
</evidence>
<dbReference type="InterPro" id="IPR029069">
    <property type="entry name" value="HotDog_dom_sf"/>
</dbReference>
<evidence type="ECO:0000256" key="2">
    <source>
        <dbReference type="ARBA" id="ARBA00022801"/>
    </source>
</evidence>
<keyword evidence="2" id="KW-0378">Hydrolase</keyword>
<proteinExistence type="inferred from homology"/>
<dbReference type="SUPFAM" id="SSF54637">
    <property type="entry name" value="Thioesterase/thiol ester dehydrase-isomerase"/>
    <property type="match status" value="1"/>
</dbReference>
<reference evidence="3" key="1">
    <citation type="submission" date="2018-06" db="EMBL/GenBank/DDBJ databases">
        <authorList>
            <person name="Zhirakovskaya E."/>
        </authorList>
    </citation>
    <scope>NUCLEOTIDE SEQUENCE</scope>
</reference>
<evidence type="ECO:0000256" key="1">
    <source>
        <dbReference type="ARBA" id="ARBA00005953"/>
    </source>
</evidence>
<dbReference type="EMBL" id="UOFC01000061">
    <property type="protein sequence ID" value="VAW45555.1"/>
    <property type="molecule type" value="Genomic_DNA"/>
</dbReference>
<dbReference type="GO" id="GO:0047617">
    <property type="term" value="F:fatty acyl-CoA hydrolase activity"/>
    <property type="evidence" value="ECO:0007669"/>
    <property type="project" value="TreeGrafter"/>
</dbReference>
<dbReference type="Pfam" id="PF13279">
    <property type="entry name" value="4HBT_2"/>
    <property type="match status" value="1"/>
</dbReference>
<comment type="similarity">
    <text evidence="1">Belongs to the 4-hydroxybenzoyl-CoA thioesterase family.</text>
</comment>
<sequence length="134" mass="15565">MEGFNFKIPIQFRYSDFDMLGHLNSAQYMTLIELGRLSYFKATDWNLKDISNVVASFKIDYLEEIIPYTEVEVHVRVSKLGNKSFRMEYLMASPNEQVLFAKAESTQVCILRKDNSSILIPHDVRKSIASFEEI</sequence>
<organism evidence="3">
    <name type="scientific">hydrothermal vent metagenome</name>
    <dbReference type="NCBI Taxonomy" id="652676"/>
    <lineage>
        <taxon>unclassified sequences</taxon>
        <taxon>metagenomes</taxon>
        <taxon>ecological metagenomes</taxon>
    </lineage>
</organism>
<dbReference type="PANTHER" id="PTHR31793:SF27">
    <property type="entry name" value="NOVEL THIOESTERASE SUPERFAMILY DOMAIN AND SAPOSIN A-TYPE DOMAIN CONTAINING PROTEIN (0610012H03RIK)"/>
    <property type="match status" value="1"/>
</dbReference>
<protein>
    <recommendedName>
        <fullName evidence="4">4-hydroxybenzoyl-CoA thioesterase family active site</fullName>
    </recommendedName>
</protein>
<dbReference type="AlphaFoldDB" id="A0A3B0VPV9"/>